<organism evidence="2 3">
    <name type="scientific">Volvox reticuliferus</name>
    <dbReference type="NCBI Taxonomy" id="1737510"/>
    <lineage>
        <taxon>Eukaryota</taxon>
        <taxon>Viridiplantae</taxon>
        <taxon>Chlorophyta</taxon>
        <taxon>core chlorophytes</taxon>
        <taxon>Chlorophyceae</taxon>
        <taxon>CS clade</taxon>
        <taxon>Chlamydomonadales</taxon>
        <taxon>Volvocaceae</taxon>
        <taxon>Volvox</taxon>
    </lineage>
</organism>
<dbReference type="AlphaFoldDB" id="A0A8J4FQL2"/>
<sequence length="136" mass="14426">MRQHGYAAVAGGVFEWTSRCKAYQLLPNGHRNTQRRAQLTMAHRHDNSGSSGSSGRNDGSGSSRSGGLPEPALSKAEVPPSQSLPPRSPSLASNWMGPNSVPERRVDGDGLFIIVEEEDLRVPGGLMAPAPLPNVS</sequence>
<reference evidence="2" key="1">
    <citation type="journal article" date="2021" name="Proc. Natl. Acad. Sci. U.S.A.">
        <title>Three genomes in the algal genus Volvox reveal the fate of a haploid sex-determining region after a transition to homothallism.</title>
        <authorList>
            <person name="Yamamoto K."/>
            <person name="Hamaji T."/>
            <person name="Kawai-Toyooka H."/>
            <person name="Matsuzaki R."/>
            <person name="Takahashi F."/>
            <person name="Nishimura Y."/>
            <person name="Kawachi M."/>
            <person name="Noguchi H."/>
            <person name="Minakuchi Y."/>
            <person name="Umen J.G."/>
            <person name="Toyoda A."/>
            <person name="Nozaki H."/>
        </authorList>
    </citation>
    <scope>NUCLEOTIDE SEQUENCE</scope>
    <source>
        <strain evidence="2">NIES-3786</strain>
    </source>
</reference>
<evidence type="ECO:0000313" key="3">
    <source>
        <dbReference type="Proteomes" id="UP000747110"/>
    </source>
</evidence>
<feature type="compositionally biased region" description="Low complexity" evidence="1">
    <location>
        <begin position="48"/>
        <end position="67"/>
    </location>
</feature>
<comment type="caution">
    <text evidence="2">The sequence shown here is derived from an EMBL/GenBank/DDBJ whole genome shotgun (WGS) entry which is preliminary data.</text>
</comment>
<name>A0A8J4FQL2_9CHLO</name>
<gene>
    <name evidence="2" type="ORF">Vretifemale_13404</name>
</gene>
<protein>
    <submittedName>
        <fullName evidence="2">Uncharacterized protein</fullName>
    </submittedName>
</protein>
<accession>A0A8J4FQL2</accession>
<evidence type="ECO:0000256" key="1">
    <source>
        <dbReference type="SAM" id="MobiDB-lite"/>
    </source>
</evidence>
<dbReference type="EMBL" id="BNCP01000031">
    <property type="protein sequence ID" value="GIL84883.1"/>
    <property type="molecule type" value="Genomic_DNA"/>
</dbReference>
<evidence type="ECO:0000313" key="2">
    <source>
        <dbReference type="EMBL" id="GIL84883.1"/>
    </source>
</evidence>
<keyword evidence="3" id="KW-1185">Reference proteome</keyword>
<dbReference type="Proteomes" id="UP000747110">
    <property type="component" value="Unassembled WGS sequence"/>
</dbReference>
<proteinExistence type="predicted"/>
<feature type="region of interest" description="Disordered" evidence="1">
    <location>
        <begin position="27"/>
        <end position="103"/>
    </location>
</feature>